<dbReference type="Pfam" id="PF17759">
    <property type="entry name" value="tRNA_synthFbeta"/>
    <property type="match status" value="1"/>
</dbReference>
<comment type="caution">
    <text evidence="12">The sequence shown here is derived from an EMBL/GenBank/DDBJ whole genome shotgun (WGS) entry which is preliminary data.</text>
</comment>
<comment type="cofactor">
    <cofactor evidence="1">
        <name>Mg(2+)</name>
        <dbReference type="ChEBI" id="CHEBI:18420"/>
    </cofactor>
</comment>
<dbReference type="Pfam" id="PF03484">
    <property type="entry name" value="B5"/>
    <property type="match status" value="1"/>
</dbReference>
<feature type="domain" description="FDX-ACB" evidence="10">
    <location>
        <begin position="524"/>
        <end position="614"/>
    </location>
</feature>
<accession>A0A1F5EC02</accession>
<dbReference type="InterPro" id="IPR036690">
    <property type="entry name" value="Fdx_antiC-bd_sf"/>
</dbReference>
<dbReference type="InterPro" id="IPR041616">
    <property type="entry name" value="PheRS_beta_core"/>
</dbReference>
<protein>
    <recommendedName>
        <fullName evidence="2">phenylalanine--tRNA ligase</fullName>
        <ecNumber evidence="2">6.1.1.20</ecNumber>
    </recommendedName>
</protein>
<dbReference type="Gene3D" id="3.50.40.10">
    <property type="entry name" value="Phenylalanyl-trna Synthetase, Chain B, domain 3"/>
    <property type="match status" value="1"/>
</dbReference>
<dbReference type="GO" id="GO:0005524">
    <property type="term" value="F:ATP binding"/>
    <property type="evidence" value="ECO:0007669"/>
    <property type="project" value="UniProtKB-KW"/>
</dbReference>
<evidence type="ECO:0000313" key="13">
    <source>
        <dbReference type="Proteomes" id="UP000177481"/>
    </source>
</evidence>
<dbReference type="PROSITE" id="PS51447">
    <property type="entry name" value="FDX_ACB"/>
    <property type="match status" value="1"/>
</dbReference>
<dbReference type="AlphaFoldDB" id="A0A1F5EC02"/>
<dbReference type="SUPFAM" id="SSF46955">
    <property type="entry name" value="Putative DNA-binding domain"/>
    <property type="match status" value="2"/>
</dbReference>
<dbReference type="Pfam" id="PF03147">
    <property type="entry name" value="FDX-ACB"/>
    <property type="match status" value="1"/>
</dbReference>
<dbReference type="EC" id="6.1.1.20" evidence="2"/>
<evidence type="ECO:0000256" key="9">
    <source>
        <dbReference type="ARBA" id="ARBA00023146"/>
    </source>
</evidence>
<dbReference type="InterPro" id="IPR009061">
    <property type="entry name" value="DNA-bd_dom_put_sf"/>
</dbReference>
<keyword evidence="7" id="KW-0460">Magnesium</keyword>
<dbReference type="GO" id="GO:0004826">
    <property type="term" value="F:phenylalanine-tRNA ligase activity"/>
    <property type="evidence" value="ECO:0007669"/>
    <property type="project" value="UniProtKB-EC"/>
</dbReference>
<dbReference type="EMBL" id="MEZX01000002">
    <property type="protein sequence ID" value="OGD64881.1"/>
    <property type="molecule type" value="Genomic_DNA"/>
</dbReference>
<dbReference type="InterPro" id="IPR005121">
    <property type="entry name" value="Fdx_antiC-bd"/>
</dbReference>
<dbReference type="PANTHER" id="PTHR10947">
    <property type="entry name" value="PHENYLALANYL-TRNA SYNTHETASE BETA CHAIN AND LEUCINE-RICH REPEAT-CONTAINING PROTEIN 47"/>
    <property type="match status" value="1"/>
</dbReference>
<evidence type="ECO:0000256" key="1">
    <source>
        <dbReference type="ARBA" id="ARBA00001946"/>
    </source>
</evidence>
<evidence type="ECO:0000256" key="4">
    <source>
        <dbReference type="ARBA" id="ARBA00022723"/>
    </source>
</evidence>
<dbReference type="InterPro" id="IPR045864">
    <property type="entry name" value="aa-tRNA-synth_II/BPL/LPL"/>
</dbReference>
<evidence type="ECO:0000256" key="8">
    <source>
        <dbReference type="ARBA" id="ARBA00022917"/>
    </source>
</evidence>
<dbReference type="InterPro" id="IPR005146">
    <property type="entry name" value="B3/B4_tRNA-bd"/>
</dbReference>
<sequence length="614" mass="67316">MLVSLSWLKEYLPHFSDGVDQTIDRLATLGFEAEPVTKEIINVSITANRGDCLSLLGIARELAGAMSLQLKLPETSDELPSKHLLELTVSDGAKDDILSDELLGLSGYVASDTPAELKKRLTIIGLQSKDLLIDISNLVAYEVGLPLHVFDREKIAAGLVVDRAESGETVTLLDGRSVSLQGGELIQRSEKTVVDLAGVMGAKNSAVSKNTSSVIVQAAAFSASSVRKNSRLTGVTTDASSKYVRGVDAASGELALRRFFYLATKYCPSISLDGLQSFTGRGHSPKTVAYEPNQIKRLLGFEPTSDDMKRLATIGFVLVKNTITVPSWRNDIGISADIADEIIRLRGYDNLPDVALSKKSAPTSQYQQILELKRKLSRASYTEMLTGTFARKGALGISNATSNELKYLRSNLAEPLAGVVAKNPFIGRLYLYEIGQVFTPKEDQHLAIVLSGLKERALAAEATKMSTLLGRQVEFKPFRPDDLREFGIKHDRVVFWESSMAKVKLPSPITPARISPLPQYRPISKFPPVVRDVTLAVDTDVDNLIALNYFDSADGVLFAELTDEYRHEETPQKKSVTYRIVFQNIDRTLTDSEANNLFSALLEGLSPKLSFEIL</sequence>
<dbReference type="GO" id="GO:0006432">
    <property type="term" value="P:phenylalanyl-tRNA aminoacylation"/>
    <property type="evidence" value="ECO:0007669"/>
    <property type="project" value="InterPro"/>
</dbReference>
<evidence type="ECO:0000313" key="12">
    <source>
        <dbReference type="EMBL" id="OGD64881.1"/>
    </source>
</evidence>
<evidence type="ECO:0000256" key="3">
    <source>
        <dbReference type="ARBA" id="ARBA00022598"/>
    </source>
</evidence>
<dbReference type="SUPFAM" id="SSF55681">
    <property type="entry name" value="Class II aaRS and biotin synthetases"/>
    <property type="match status" value="1"/>
</dbReference>
<evidence type="ECO:0000256" key="6">
    <source>
        <dbReference type="ARBA" id="ARBA00022840"/>
    </source>
</evidence>
<dbReference type="SMART" id="SM00896">
    <property type="entry name" value="FDX-ACB"/>
    <property type="match status" value="1"/>
</dbReference>
<dbReference type="Gene3D" id="3.30.56.10">
    <property type="match status" value="2"/>
</dbReference>
<evidence type="ECO:0000256" key="2">
    <source>
        <dbReference type="ARBA" id="ARBA00012814"/>
    </source>
</evidence>
<dbReference type="InterPro" id="IPR005147">
    <property type="entry name" value="tRNA_synthase_B5-dom"/>
</dbReference>
<keyword evidence="3" id="KW-0436">Ligase</keyword>
<dbReference type="Gene3D" id="3.30.930.10">
    <property type="entry name" value="Bira Bifunctional Protein, Domain 2"/>
    <property type="match status" value="1"/>
</dbReference>
<keyword evidence="9" id="KW-0030">Aminoacyl-tRNA synthetase</keyword>
<keyword evidence="6" id="KW-0067">ATP-binding</keyword>
<reference evidence="12 13" key="1">
    <citation type="journal article" date="2016" name="Nat. Commun.">
        <title>Thousands of microbial genomes shed light on interconnected biogeochemical processes in an aquifer system.</title>
        <authorList>
            <person name="Anantharaman K."/>
            <person name="Brown C.T."/>
            <person name="Hug L.A."/>
            <person name="Sharon I."/>
            <person name="Castelle C.J."/>
            <person name="Probst A.J."/>
            <person name="Thomas B.C."/>
            <person name="Singh A."/>
            <person name="Wilkins M.J."/>
            <person name="Karaoz U."/>
            <person name="Brodie E.L."/>
            <person name="Williams K.H."/>
            <person name="Hubbard S.S."/>
            <person name="Banfield J.F."/>
        </authorList>
    </citation>
    <scope>NUCLEOTIDE SEQUENCE [LARGE SCALE GENOMIC DNA]</scope>
</reference>
<evidence type="ECO:0000256" key="5">
    <source>
        <dbReference type="ARBA" id="ARBA00022741"/>
    </source>
</evidence>
<evidence type="ECO:0000256" key="7">
    <source>
        <dbReference type="ARBA" id="ARBA00022842"/>
    </source>
</evidence>
<keyword evidence="8" id="KW-0648">Protein biosynthesis</keyword>
<organism evidence="12 13">
    <name type="scientific">Candidatus Berkelbacteria bacterium RIFCSPLOWO2_01_FULL_50_28</name>
    <dbReference type="NCBI Taxonomy" id="1797471"/>
    <lineage>
        <taxon>Bacteria</taxon>
        <taxon>Candidatus Berkelbacteria</taxon>
    </lineage>
</organism>
<gene>
    <name evidence="12" type="ORF">A3A71_02450</name>
</gene>
<dbReference type="SMART" id="SM00874">
    <property type="entry name" value="B5"/>
    <property type="match status" value="1"/>
</dbReference>
<dbReference type="InterPro" id="IPR045060">
    <property type="entry name" value="Phe-tRNA-ligase_IIc_bsu"/>
</dbReference>
<dbReference type="Proteomes" id="UP000177481">
    <property type="component" value="Unassembled WGS sequence"/>
</dbReference>
<dbReference type="SUPFAM" id="SSF56037">
    <property type="entry name" value="PheT/TilS domain"/>
    <property type="match status" value="1"/>
</dbReference>
<proteinExistence type="predicted"/>
<evidence type="ECO:0000259" key="11">
    <source>
        <dbReference type="PROSITE" id="PS51483"/>
    </source>
</evidence>
<dbReference type="GO" id="GO:0000287">
    <property type="term" value="F:magnesium ion binding"/>
    <property type="evidence" value="ECO:0007669"/>
    <property type="project" value="InterPro"/>
</dbReference>
<keyword evidence="4" id="KW-0479">Metal-binding</keyword>
<dbReference type="InterPro" id="IPR020825">
    <property type="entry name" value="Phe-tRNA_synthase-like_B3/B4"/>
</dbReference>
<dbReference type="GO" id="GO:0003723">
    <property type="term" value="F:RNA binding"/>
    <property type="evidence" value="ECO:0007669"/>
    <property type="project" value="InterPro"/>
</dbReference>
<feature type="domain" description="B5" evidence="11">
    <location>
        <begin position="283"/>
        <end position="353"/>
    </location>
</feature>
<dbReference type="SMART" id="SM00873">
    <property type="entry name" value="B3_4"/>
    <property type="match status" value="1"/>
</dbReference>
<dbReference type="GO" id="GO:0009328">
    <property type="term" value="C:phenylalanine-tRNA ligase complex"/>
    <property type="evidence" value="ECO:0007669"/>
    <property type="project" value="TreeGrafter"/>
</dbReference>
<dbReference type="Gene3D" id="3.30.70.380">
    <property type="entry name" value="Ferrodoxin-fold anticodon-binding domain"/>
    <property type="match status" value="1"/>
</dbReference>
<keyword evidence="5" id="KW-0547">Nucleotide-binding</keyword>
<dbReference type="PROSITE" id="PS51483">
    <property type="entry name" value="B5"/>
    <property type="match status" value="1"/>
</dbReference>
<dbReference type="Pfam" id="PF03483">
    <property type="entry name" value="B3_4"/>
    <property type="match status" value="1"/>
</dbReference>
<dbReference type="SUPFAM" id="SSF54991">
    <property type="entry name" value="Anticodon-binding domain of PheRS"/>
    <property type="match status" value="1"/>
</dbReference>
<dbReference type="STRING" id="1797471.A3A71_02450"/>
<evidence type="ECO:0000259" key="10">
    <source>
        <dbReference type="PROSITE" id="PS51447"/>
    </source>
</evidence>
<dbReference type="PANTHER" id="PTHR10947:SF0">
    <property type="entry name" value="PHENYLALANINE--TRNA LIGASE BETA SUBUNIT"/>
    <property type="match status" value="1"/>
</dbReference>
<name>A0A1F5EC02_9BACT</name>